<dbReference type="EMBL" id="SSTD01014166">
    <property type="protein sequence ID" value="TYK04653.1"/>
    <property type="molecule type" value="Genomic_DNA"/>
</dbReference>
<dbReference type="GO" id="GO:0016301">
    <property type="term" value="F:kinase activity"/>
    <property type="evidence" value="ECO:0007669"/>
    <property type="project" value="UniProtKB-KW"/>
</dbReference>
<organism evidence="1 2">
    <name type="scientific">Cucumis melo var. makuwa</name>
    <name type="common">Oriental melon</name>
    <dbReference type="NCBI Taxonomy" id="1194695"/>
    <lineage>
        <taxon>Eukaryota</taxon>
        <taxon>Viridiplantae</taxon>
        <taxon>Streptophyta</taxon>
        <taxon>Embryophyta</taxon>
        <taxon>Tracheophyta</taxon>
        <taxon>Spermatophyta</taxon>
        <taxon>Magnoliopsida</taxon>
        <taxon>eudicotyledons</taxon>
        <taxon>Gunneridae</taxon>
        <taxon>Pentapetalae</taxon>
        <taxon>rosids</taxon>
        <taxon>fabids</taxon>
        <taxon>Cucurbitales</taxon>
        <taxon>Cucurbitaceae</taxon>
        <taxon>Benincaseae</taxon>
        <taxon>Cucumis</taxon>
    </lineage>
</organism>
<keyword evidence="1" id="KW-0808">Transferase</keyword>
<keyword evidence="1" id="KW-0418">Kinase</keyword>
<proteinExistence type="predicted"/>
<comment type="caution">
    <text evidence="1">The sequence shown here is derived from an EMBL/GenBank/DDBJ whole genome shotgun (WGS) entry which is preliminary data.</text>
</comment>
<sequence>MSTSSYCTFVWGNLVTWRSKKQSVVARSSAEAEYRAMSLGISAISIANNPVQHYRTKHIEIDRHFIKERLDSGSICIPYIPSSQQIADVLTKGLLRPHFDLCDKYDYSRLNEEQIAKWFKTNAHLSREEDQFLLAKNSIMTSIAEAKSEADLQAVMETVVNNNSDDNKQDHPEDIINLSDSSVNDIDFANDPYYNFDIFDPYLDS</sequence>
<dbReference type="AlphaFoldDB" id="A0A5D3BY11"/>
<name>A0A5D3BY11_CUCMM</name>
<dbReference type="PANTHER" id="PTHR11439">
    <property type="entry name" value="GAG-POL-RELATED RETROTRANSPOSON"/>
    <property type="match status" value="1"/>
</dbReference>
<dbReference type="PANTHER" id="PTHR11439:SF440">
    <property type="entry name" value="INTEGRASE CATALYTIC DOMAIN-CONTAINING PROTEIN"/>
    <property type="match status" value="1"/>
</dbReference>
<evidence type="ECO:0000313" key="2">
    <source>
        <dbReference type="Proteomes" id="UP000321947"/>
    </source>
</evidence>
<reference evidence="1 2" key="1">
    <citation type="submission" date="2019-08" db="EMBL/GenBank/DDBJ databases">
        <title>Draft genome sequences of two oriental melons (Cucumis melo L. var makuwa).</title>
        <authorList>
            <person name="Kwon S.-Y."/>
        </authorList>
    </citation>
    <scope>NUCLEOTIDE SEQUENCE [LARGE SCALE GENOMIC DNA]</scope>
    <source>
        <strain evidence="2">cv. Chang Bougi</strain>
        <tissue evidence="1">Leaf</tissue>
    </source>
</reference>
<gene>
    <name evidence="1" type="ORF">E5676_scaffold1133G00050</name>
</gene>
<accession>A0A5D3BY11</accession>
<dbReference type="Proteomes" id="UP000321947">
    <property type="component" value="Unassembled WGS sequence"/>
</dbReference>
<dbReference type="CDD" id="cd09272">
    <property type="entry name" value="RNase_HI_RT_Ty1"/>
    <property type="match status" value="1"/>
</dbReference>
<keyword evidence="1" id="KW-0675">Receptor</keyword>
<protein>
    <submittedName>
        <fullName evidence="1">Cysteine-rich RLK RECEPTOR-like protein kinase</fullName>
    </submittedName>
</protein>
<evidence type="ECO:0000313" key="1">
    <source>
        <dbReference type="EMBL" id="TYK04653.1"/>
    </source>
</evidence>